<organism evidence="1 2">
    <name type="scientific">Ameiurus melas</name>
    <name type="common">Black bullhead</name>
    <name type="synonym">Silurus melas</name>
    <dbReference type="NCBI Taxonomy" id="219545"/>
    <lineage>
        <taxon>Eukaryota</taxon>
        <taxon>Metazoa</taxon>
        <taxon>Chordata</taxon>
        <taxon>Craniata</taxon>
        <taxon>Vertebrata</taxon>
        <taxon>Euteleostomi</taxon>
        <taxon>Actinopterygii</taxon>
        <taxon>Neopterygii</taxon>
        <taxon>Teleostei</taxon>
        <taxon>Ostariophysi</taxon>
        <taxon>Siluriformes</taxon>
        <taxon>Ictaluridae</taxon>
        <taxon>Ameiurus</taxon>
    </lineage>
</organism>
<dbReference type="AlphaFoldDB" id="A0A7J6AMM0"/>
<dbReference type="Proteomes" id="UP000593565">
    <property type="component" value="Unassembled WGS sequence"/>
</dbReference>
<dbReference type="EMBL" id="JAAGNN010000010">
    <property type="protein sequence ID" value="KAF4083826.1"/>
    <property type="molecule type" value="Genomic_DNA"/>
</dbReference>
<evidence type="ECO:0000313" key="2">
    <source>
        <dbReference type="Proteomes" id="UP000593565"/>
    </source>
</evidence>
<proteinExistence type="predicted"/>
<comment type="caution">
    <text evidence="1">The sequence shown here is derived from an EMBL/GenBank/DDBJ whole genome shotgun (WGS) entry which is preliminary data.</text>
</comment>
<sequence>MFCEKCGKKFVLRFAGRSHTIQCTCDAAEQSQAGNKISFTSFSCNLLSSGWDRNCYGDGLMKLPPPGFYGYNGAE</sequence>
<accession>A0A7J6AMM0</accession>
<evidence type="ECO:0000313" key="1">
    <source>
        <dbReference type="EMBL" id="KAF4083826.1"/>
    </source>
</evidence>
<reference evidence="1 2" key="1">
    <citation type="submission" date="2020-02" db="EMBL/GenBank/DDBJ databases">
        <title>A chromosome-scale genome assembly of the black bullhead catfish (Ameiurus melas).</title>
        <authorList>
            <person name="Wen M."/>
            <person name="Zham M."/>
            <person name="Cabau C."/>
            <person name="Klopp C."/>
            <person name="Donnadieu C."/>
            <person name="Roques C."/>
            <person name="Bouchez O."/>
            <person name="Lampietro C."/>
            <person name="Jouanno E."/>
            <person name="Herpin A."/>
            <person name="Louis A."/>
            <person name="Berthelot C."/>
            <person name="Parey E."/>
            <person name="Roest-Crollius H."/>
            <person name="Braasch I."/>
            <person name="Postlethwait J."/>
            <person name="Robinson-Rechavi M."/>
            <person name="Echchiki A."/>
            <person name="Begum T."/>
            <person name="Montfort J."/>
            <person name="Schartl M."/>
            <person name="Bobe J."/>
            <person name="Guiguen Y."/>
        </authorList>
    </citation>
    <scope>NUCLEOTIDE SEQUENCE [LARGE SCALE GENOMIC DNA]</scope>
    <source>
        <strain evidence="1">M_S1</strain>
        <tissue evidence="1">Blood</tissue>
    </source>
</reference>
<keyword evidence="2" id="KW-1185">Reference proteome</keyword>
<protein>
    <submittedName>
        <fullName evidence="1">Uncharacterized protein</fullName>
    </submittedName>
</protein>
<gene>
    <name evidence="1" type="ORF">AMELA_G00121780</name>
</gene>
<name>A0A7J6AMM0_AMEME</name>